<evidence type="ECO:0000313" key="1">
    <source>
        <dbReference type="EMBL" id="SHG36185.1"/>
    </source>
</evidence>
<dbReference type="STRING" id="1416778.SAMN05443633_11424"/>
<evidence type="ECO:0000313" key="2">
    <source>
        <dbReference type="Proteomes" id="UP000184518"/>
    </source>
</evidence>
<reference evidence="2" key="1">
    <citation type="submission" date="2016-11" db="EMBL/GenBank/DDBJ databases">
        <authorList>
            <person name="Varghese N."/>
            <person name="Submissions S."/>
        </authorList>
    </citation>
    <scope>NUCLEOTIDE SEQUENCE [LARGE SCALE GENOMIC DNA]</scope>
    <source>
        <strain evidence="2">DSM 27619</strain>
    </source>
</reference>
<organism evidence="1 2">
    <name type="scientific">Chryseobacterium arachidis</name>
    <dbReference type="NCBI Taxonomy" id="1416778"/>
    <lineage>
        <taxon>Bacteria</taxon>
        <taxon>Pseudomonadati</taxon>
        <taxon>Bacteroidota</taxon>
        <taxon>Flavobacteriia</taxon>
        <taxon>Flavobacteriales</taxon>
        <taxon>Weeksellaceae</taxon>
        <taxon>Chryseobacterium group</taxon>
        <taxon>Chryseobacterium</taxon>
    </lineage>
</organism>
<sequence length="223" mass="25972">MKTKIFLSFLTLLFLFNCKKETDKNVKMKSNSSVQISSEKDSLNTNHISKKISPSPFTDDHLALENVLVNGNDIILSKAKFGKIYPKHDSVKTELWECGSAFDWLDKEWMEKTYGKDLVNFDGKITTFYVNHAEFNSDNHIILFSQAQADKNDFEIKSHHITLNKNTTINKFQKLFPKLKKDETDQKNVVSFRIPVAKDGEDSFIFYFKDGKLESFYLWWLLC</sequence>
<dbReference type="RefSeq" id="WP_143152400.1">
    <property type="nucleotide sequence ID" value="NZ_FQUT01000014.1"/>
</dbReference>
<dbReference type="AlphaFoldDB" id="A0A1M5J743"/>
<accession>A0A1M5J743</accession>
<dbReference type="Proteomes" id="UP000184518">
    <property type="component" value="Unassembled WGS sequence"/>
</dbReference>
<protein>
    <submittedName>
        <fullName evidence="1">Uncharacterized protein</fullName>
    </submittedName>
</protein>
<proteinExistence type="predicted"/>
<gene>
    <name evidence="1" type="ORF">SAMN05443633_11424</name>
</gene>
<dbReference type="OrthoDB" id="763755at2"/>
<name>A0A1M5J743_9FLAO</name>
<dbReference type="EMBL" id="FQUT01000014">
    <property type="protein sequence ID" value="SHG36185.1"/>
    <property type="molecule type" value="Genomic_DNA"/>
</dbReference>
<keyword evidence="2" id="KW-1185">Reference proteome</keyword>